<dbReference type="Pfam" id="PF00628">
    <property type="entry name" value="PHD"/>
    <property type="match status" value="2"/>
</dbReference>
<feature type="signal peptide" evidence="7">
    <location>
        <begin position="1"/>
        <end position="22"/>
    </location>
</feature>
<accession>A0A814ETZ4</accession>
<dbReference type="Pfam" id="PF10192">
    <property type="entry name" value="GPR180-TMEM145_TM"/>
    <property type="match status" value="1"/>
</dbReference>
<evidence type="ECO:0000256" key="1">
    <source>
        <dbReference type="ARBA" id="ARBA00022723"/>
    </source>
</evidence>
<evidence type="ECO:0000256" key="7">
    <source>
        <dbReference type="SAM" id="SignalP"/>
    </source>
</evidence>
<evidence type="ECO:0000259" key="9">
    <source>
        <dbReference type="PROSITE" id="PS50016"/>
    </source>
</evidence>
<keyword evidence="6" id="KW-0472">Membrane</keyword>
<feature type="region of interest" description="Disordered" evidence="5">
    <location>
        <begin position="751"/>
        <end position="778"/>
    </location>
</feature>
<dbReference type="GO" id="GO:0007186">
    <property type="term" value="P:G protein-coupled receptor signaling pathway"/>
    <property type="evidence" value="ECO:0007669"/>
    <property type="project" value="InterPro"/>
</dbReference>
<evidence type="ECO:0000256" key="6">
    <source>
        <dbReference type="SAM" id="Phobius"/>
    </source>
</evidence>
<feature type="transmembrane region" description="Helical" evidence="6">
    <location>
        <begin position="399"/>
        <end position="420"/>
    </location>
</feature>
<dbReference type="GO" id="GO:0008270">
    <property type="term" value="F:zinc ion binding"/>
    <property type="evidence" value="ECO:0007669"/>
    <property type="project" value="UniProtKB-KW"/>
</dbReference>
<dbReference type="InterPro" id="IPR008984">
    <property type="entry name" value="SMAD_FHA_dom_sf"/>
</dbReference>
<dbReference type="PROSITE" id="PS50006">
    <property type="entry name" value="FHA_DOMAIN"/>
    <property type="match status" value="1"/>
</dbReference>
<feature type="transmembrane region" description="Helical" evidence="6">
    <location>
        <begin position="326"/>
        <end position="348"/>
    </location>
</feature>
<dbReference type="Gene3D" id="3.30.40.10">
    <property type="entry name" value="Zinc/RING finger domain, C3HC4 (zinc finger)"/>
    <property type="match status" value="2"/>
</dbReference>
<keyword evidence="6" id="KW-1133">Transmembrane helix</keyword>
<feature type="transmembrane region" description="Helical" evidence="6">
    <location>
        <begin position="222"/>
        <end position="240"/>
    </location>
</feature>
<dbReference type="SMART" id="SM00249">
    <property type="entry name" value="PHD"/>
    <property type="match status" value="2"/>
</dbReference>
<dbReference type="OrthoDB" id="45670at2759"/>
<dbReference type="InterPro" id="IPR019336">
    <property type="entry name" value="GPR180/TMEM145_TM"/>
</dbReference>
<dbReference type="EMBL" id="CAJNOJ010000053">
    <property type="protein sequence ID" value="CAF0972007.1"/>
    <property type="molecule type" value="Genomic_DNA"/>
</dbReference>
<gene>
    <name evidence="10" type="ORF">EDS130_LOCUS13420</name>
</gene>
<sequence>MLIRLIYSLLIIVFVAKSSTFALHLHGHYSSKEFFRLLTKFGIQKTDQHRPVDTFGYIYGNITLDCSTANCTIAKNLLFVILDYDYFVSVYKKQRLQSCSDMMKQIQTIAFHRQCNEKGTEDFWRRVPCERGQFCPDEDQPTNVIRNQQFTFKIQDINQPRFWYLSLISCYWHPNTCQWEKVDEDFRITYDIWVVNGNPEAKTRDNRFEYHFSYDIHDLVEVYFVCILLYLFIPLPFVLFKIRSLTYIKHPILISYFLFQLLFFLGNTFNLIHYFIFAYNGVGSYLLVHIGNLITIVGESILILLLLFIAKGWLVNATVLRDGKKMIILFILYTIACCSCYILSVLTINPLVDSNHYQTFANYFSLLFRCFVMFLFVFELKETTQEEKNFRKLQFFHHFGACCMVWFIYPTALIFIMSFVTELYRVKLIISVVTLVNFLSILIMSYILFSPKSFLNLPKISSTKHEDRLLHQSNETNGFHKSSIIEDDEDDEEDDIEVYGPSHLLLNNSNDRKESRLERFCGPTTMNSANDCHSPSMMDHNINDTTKCEVNRSEQSPASITKRLKSNAIVLSPVNESQSMKGINRKQKALDIKAKQLLQSDSNNNTSTVRKGQEQIDSSAEHIPSTSANVCQTCGEDCEEMILCDECHETFHSRCANPALSKEDIPKDVHLCASCRTKRKLVDGKVKQQKVILPFNFTPKMNLHLNGLKKNQKFRSDLEQIKASTVSNDQPPVQQPLLDTNTCAISKNTIKNESSSSLKRKRHDSSPPPSPAPAPTPDVQLDTLHRLLLFDQSGDFQGPSSSNNLPRQKYCFICRKFSAKQGPSIHCDYCPLTYHLDCLTPPLISLPKDKWMCPNHVEPTLDRCLVKRKDQSINQRVKLYQQHTLRKQDVVVQDFNQKKQTKDYFLLNTINNHRSERVDISQIPHSIAQFYSKIHSEQKHTPQLETKDLKQKILVQTTPLPDETSLAYDPCVWDILQSILNHIVNDEQYEISFVESVSIENDHSSTDRISKNECNTLDTIDVLLQALSEPRSTENQSNNLNSDLVSTNSSEDNSNVISLVNSFSSITDLSQFRLSCAALIHLHSQHVIYIRKHTIWFGSSSVNEVCLTTLTPSQPCPHISERHACLYYDRKRNLFELLNYSEYGTIVNNLRYGLEFDFNSMNPFENENQHQCLCVMKSFNQPAWDGPAPIEQGTIAACRHDYDLLVLLRLCPSGKCLKMTMTTITFASGKRRFSASHLKKRHTVPILTNDNLPDLLSDIYLERRQRQDTIVNIAKSLRKVGDQLDEQLQIRSSSSSDCIFGQGTIVFLTCLSHVLRLFL</sequence>
<keyword evidence="3" id="KW-0862">Zinc</keyword>
<dbReference type="InterPro" id="IPR019787">
    <property type="entry name" value="Znf_PHD-finger"/>
</dbReference>
<protein>
    <submittedName>
        <fullName evidence="10">Uncharacterized protein</fullName>
    </submittedName>
</protein>
<dbReference type="InterPro" id="IPR047831">
    <property type="entry name" value="GPR180/TMEM145"/>
</dbReference>
<reference evidence="10" key="1">
    <citation type="submission" date="2021-02" db="EMBL/GenBank/DDBJ databases">
        <authorList>
            <person name="Nowell W R."/>
        </authorList>
    </citation>
    <scope>NUCLEOTIDE SEQUENCE</scope>
</reference>
<dbReference type="PANTHER" id="PTHR23252">
    <property type="entry name" value="INTIMAL THICKNESS RECEPTOR-RELATED"/>
    <property type="match status" value="1"/>
</dbReference>
<feature type="transmembrane region" description="Helical" evidence="6">
    <location>
        <begin position="426"/>
        <end position="449"/>
    </location>
</feature>
<feature type="domain" description="PHD-type" evidence="9">
    <location>
        <begin position="628"/>
        <end position="678"/>
    </location>
</feature>
<dbReference type="PROSITE" id="PS50016">
    <property type="entry name" value="ZF_PHD_2"/>
    <property type="match status" value="2"/>
</dbReference>
<dbReference type="PANTHER" id="PTHR23252:SF43">
    <property type="entry name" value="INTIMAL THICKNESS RELATED RECEPTOR IRP DOMAIN-CONTAINING PROTEIN"/>
    <property type="match status" value="1"/>
</dbReference>
<feature type="domain" description="PHD-type" evidence="9">
    <location>
        <begin position="808"/>
        <end position="859"/>
    </location>
</feature>
<dbReference type="SUPFAM" id="SSF49879">
    <property type="entry name" value="SMAD/FHA domain"/>
    <property type="match status" value="1"/>
</dbReference>
<dbReference type="CDD" id="cd15534">
    <property type="entry name" value="PHD2_PHF12_Rco1"/>
    <property type="match status" value="1"/>
</dbReference>
<proteinExistence type="predicted"/>
<feature type="transmembrane region" description="Helical" evidence="6">
    <location>
        <begin position="289"/>
        <end position="314"/>
    </location>
</feature>
<dbReference type="InterPro" id="IPR000253">
    <property type="entry name" value="FHA_dom"/>
</dbReference>
<keyword evidence="1" id="KW-0479">Metal-binding</keyword>
<organism evidence="10 11">
    <name type="scientific">Adineta ricciae</name>
    <name type="common">Rotifer</name>
    <dbReference type="NCBI Taxonomy" id="249248"/>
    <lineage>
        <taxon>Eukaryota</taxon>
        <taxon>Metazoa</taxon>
        <taxon>Spiralia</taxon>
        <taxon>Gnathifera</taxon>
        <taxon>Rotifera</taxon>
        <taxon>Eurotatoria</taxon>
        <taxon>Bdelloidea</taxon>
        <taxon>Adinetida</taxon>
        <taxon>Adinetidae</taxon>
        <taxon>Adineta</taxon>
    </lineage>
</organism>
<feature type="transmembrane region" description="Helical" evidence="6">
    <location>
        <begin position="252"/>
        <end position="277"/>
    </location>
</feature>
<feature type="chain" id="PRO_5032406300" evidence="7">
    <location>
        <begin position="23"/>
        <end position="1319"/>
    </location>
</feature>
<dbReference type="InterPro" id="IPR013083">
    <property type="entry name" value="Znf_RING/FYVE/PHD"/>
</dbReference>
<keyword evidence="6" id="KW-0812">Transmembrane</keyword>
<evidence type="ECO:0000256" key="5">
    <source>
        <dbReference type="SAM" id="MobiDB-lite"/>
    </source>
</evidence>
<feature type="compositionally biased region" description="Pro residues" evidence="5">
    <location>
        <begin position="766"/>
        <end position="776"/>
    </location>
</feature>
<comment type="caution">
    <text evidence="10">The sequence shown here is derived from an EMBL/GenBank/DDBJ whole genome shotgun (WGS) entry which is preliminary data.</text>
</comment>
<evidence type="ECO:0000313" key="10">
    <source>
        <dbReference type="EMBL" id="CAF0972007.1"/>
    </source>
</evidence>
<evidence type="ECO:0000256" key="3">
    <source>
        <dbReference type="ARBA" id="ARBA00022833"/>
    </source>
</evidence>
<evidence type="ECO:0000259" key="8">
    <source>
        <dbReference type="PROSITE" id="PS50006"/>
    </source>
</evidence>
<dbReference type="SUPFAM" id="SSF57903">
    <property type="entry name" value="FYVE/PHD zinc finger"/>
    <property type="match status" value="2"/>
</dbReference>
<evidence type="ECO:0000256" key="2">
    <source>
        <dbReference type="ARBA" id="ARBA00022771"/>
    </source>
</evidence>
<keyword evidence="7" id="KW-0732">Signal</keyword>
<dbReference type="InterPro" id="IPR011011">
    <property type="entry name" value="Znf_FYVE_PHD"/>
</dbReference>
<dbReference type="GO" id="GO:0019236">
    <property type="term" value="P:response to pheromone"/>
    <property type="evidence" value="ECO:0007669"/>
    <property type="project" value="InterPro"/>
</dbReference>
<feature type="domain" description="FHA" evidence="8">
    <location>
        <begin position="1095"/>
        <end position="1152"/>
    </location>
</feature>
<keyword evidence="2 4" id="KW-0863">Zinc-finger</keyword>
<dbReference type="InterPro" id="IPR001965">
    <property type="entry name" value="Znf_PHD"/>
</dbReference>
<name>A0A814ETZ4_ADIRI</name>
<evidence type="ECO:0000313" key="11">
    <source>
        <dbReference type="Proteomes" id="UP000663852"/>
    </source>
</evidence>
<feature type="compositionally biased region" description="Polar residues" evidence="5">
    <location>
        <begin position="1033"/>
        <end position="1051"/>
    </location>
</feature>
<feature type="region of interest" description="Disordered" evidence="5">
    <location>
        <begin position="1029"/>
        <end position="1051"/>
    </location>
</feature>
<dbReference type="Proteomes" id="UP000663852">
    <property type="component" value="Unassembled WGS sequence"/>
</dbReference>
<evidence type="ECO:0000256" key="4">
    <source>
        <dbReference type="PROSITE-ProRule" id="PRU00146"/>
    </source>
</evidence>